<dbReference type="PIRSF" id="PIRSF005962">
    <property type="entry name" value="Pept_M20D_amidohydro"/>
    <property type="match status" value="1"/>
</dbReference>
<feature type="binding site" evidence="1">
    <location>
        <position position="92"/>
    </location>
    <ligand>
        <name>Mn(2+)</name>
        <dbReference type="ChEBI" id="CHEBI:29035"/>
        <label>2</label>
    </ligand>
</feature>
<evidence type="ECO:0000313" key="4">
    <source>
        <dbReference type="Proteomes" id="UP000664578"/>
    </source>
</evidence>
<protein>
    <submittedName>
        <fullName evidence="3">Amidohydrolase</fullName>
    </submittedName>
</protein>
<dbReference type="SUPFAM" id="SSF53187">
    <property type="entry name" value="Zn-dependent exopeptidases"/>
    <property type="match status" value="1"/>
</dbReference>
<keyword evidence="1" id="KW-0479">Metal-binding</keyword>
<dbReference type="GO" id="GO:0046872">
    <property type="term" value="F:metal ion binding"/>
    <property type="evidence" value="ECO:0007669"/>
    <property type="project" value="UniProtKB-KW"/>
</dbReference>
<dbReference type="Pfam" id="PF01546">
    <property type="entry name" value="Peptidase_M20"/>
    <property type="match status" value="1"/>
</dbReference>
<dbReference type="PANTHER" id="PTHR11014">
    <property type="entry name" value="PEPTIDASE M20 FAMILY MEMBER"/>
    <property type="match status" value="1"/>
</dbReference>
<dbReference type="InterPro" id="IPR011650">
    <property type="entry name" value="Peptidase_M20_dimer"/>
</dbReference>
<keyword evidence="1" id="KW-0464">Manganese</keyword>
<dbReference type="AlphaFoldDB" id="A0A8I1SMA4"/>
<dbReference type="SUPFAM" id="SSF55031">
    <property type="entry name" value="Bacterial exopeptidase dimerisation domain"/>
    <property type="match status" value="1"/>
</dbReference>
<name>A0A8I1SMA4_9BACI</name>
<dbReference type="RefSeq" id="WP_119543074.1">
    <property type="nucleotide sequence ID" value="NZ_JAEMWV010000006.1"/>
</dbReference>
<dbReference type="InterPro" id="IPR036264">
    <property type="entry name" value="Bact_exopeptidase_dim_dom"/>
</dbReference>
<dbReference type="Proteomes" id="UP000664578">
    <property type="component" value="Unassembled WGS sequence"/>
</dbReference>
<feature type="binding site" evidence="1">
    <location>
        <position position="94"/>
    </location>
    <ligand>
        <name>Mn(2+)</name>
        <dbReference type="ChEBI" id="CHEBI:29035"/>
        <label>2</label>
    </ligand>
</feature>
<evidence type="ECO:0000313" key="3">
    <source>
        <dbReference type="EMBL" id="MBN8252647.1"/>
    </source>
</evidence>
<proteinExistence type="predicted"/>
<evidence type="ECO:0000259" key="2">
    <source>
        <dbReference type="Pfam" id="PF07687"/>
    </source>
</evidence>
<dbReference type="GO" id="GO:0016787">
    <property type="term" value="F:hydrolase activity"/>
    <property type="evidence" value="ECO:0007669"/>
    <property type="project" value="UniProtKB-KW"/>
</dbReference>
<dbReference type="EMBL" id="JAEMWV010000006">
    <property type="protein sequence ID" value="MBN8252647.1"/>
    <property type="molecule type" value="Genomic_DNA"/>
</dbReference>
<comment type="cofactor">
    <cofactor evidence="1">
        <name>Mn(2+)</name>
        <dbReference type="ChEBI" id="CHEBI:29035"/>
    </cofactor>
    <text evidence="1">The Mn(2+) ion enhances activity.</text>
</comment>
<feature type="domain" description="Peptidase M20 dimerisation" evidence="2">
    <location>
        <begin position="173"/>
        <end position="266"/>
    </location>
</feature>
<comment type="caution">
    <text evidence="3">The sequence shown here is derived from an EMBL/GenBank/DDBJ whole genome shotgun (WGS) entry which is preliminary data.</text>
</comment>
<evidence type="ECO:0000256" key="1">
    <source>
        <dbReference type="PIRSR" id="PIRSR005962-1"/>
    </source>
</evidence>
<dbReference type="NCBIfam" id="TIGR01891">
    <property type="entry name" value="amidohydrolases"/>
    <property type="match status" value="1"/>
</dbReference>
<organism evidence="3 4">
    <name type="scientific">Priestia flexa</name>
    <dbReference type="NCBI Taxonomy" id="86664"/>
    <lineage>
        <taxon>Bacteria</taxon>
        <taxon>Bacillati</taxon>
        <taxon>Bacillota</taxon>
        <taxon>Bacilli</taxon>
        <taxon>Bacillales</taxon>
        <taxon>Bacillaceae</taxon>
        <taxon>Priestia</taxon>
    </lineage>
</organism>
<reference evidence="3" key="1">
    <citation type="submission" date="2020-12" db="EMBL/GenBank/DDBJ databases">
        <title>PHA producing bacteria isolated from mangrove.</title>
        <authorList>
            <person name="Zheng W."/>
            <person name="Yu S."/>
            <person name="Huang Y."/>
        </authorList>
    </citation>
    <scope>NUCLEOTIDE SEQUENCE</scope>
    <source>
        <strain evidence="3">GN22-4</strain>
    </source>
</reference>
<dbReference type="InterPro" id="IPR017439">
    <property type="entry name" value="Amidohydrolase"/>
</dbReference>
<sequence>MNQSYVKKMKNDIYKTYEHLHTYPESSSEEKETSAYIQKKLEDAGYSVRTFSEHYGLTAELQGASSEVVAFRSDLDAVVQWIDGELKANHSCGHDAHSTMLLYAALALKKMNIQPQKTIRFLFQPAEETGAGAKQMIESGCLQNVTELYGMHVRPEWEVEDKKASPVILHGSACAVHGIVHGVQAHASRPEFGKNAIEIAADLVQMLRGLRLTKTNDYSVKMTKLQAGGDSTNVIPDEAVFALDLRANTNEAMDELKSRVEHILSHLTSMHEVAIDYHFEGRTYAAVPNVHTIQIATQAIQSVLGDDGLVSVCETKGAEDFHVYTKETGVASTMIGLGCGLKHGLHHPDMMFNKEALLTGTNIYLTLALLASKAEVQGE</sequence>
<dbReference type="InterPro" id="IPR002933">
    <property type="entry name" value="Peptidase_M20"/>
</dbReference>
<keyword evidence="3" id="KW-0378">Hydrolase</keyword>
<gene>
    <name evidence="3" type="ORF">JF537_13790</name>
</gene>
<dbReference type="Gene3D" id="3.30.70.360">
    <property type="match status" value="1"/>
</dbReference>
<dbReference type="Pfam" id="PF07687">
    <property type="entry name" value="M20_dimer"/>
    <property type="match status" value="1"/>
</dbReference>
<accession>A0A8I1SMA4</accession>
<dbReference type="PANTHER" id="PTHR11014:SF122">
    <property type="entry name" value="AMIDOHYDROLASE AMHX"/>
    <property type="match status" value="1"/>
</dbReference>
<dbReference type="Gene3D" id="3.40.630.10">
    <property type="entry name" value="Zn peptidases"/>
    <property type="match status" value="1"/>
</dbReference>
<feature type="binding site" evidence="1">
    <location>
        <position position="128"/>
    </location>
    <ligand>
        <name>Mn(2+)</name>
        <dbReference type="ChEBI" id="CHEBI:29035"/>
        <label>2</label>
    </ligand>
</feature>
<feature type="binding site" evidence="1">
    <location>
        <position position="346"/>
    </location>
    <ligand>
        <name>Mn(2+)</name>
        <dbReference type="ChEBI" id="CHEBI:29035"/>
        <label>2</label>
    </ligand>
</feature>
<feature type="binding site" evidence="1">
    <location>
        <position position="152"/>
    </location>
    <ligand>
        <name>Mn(2+)</name>
        <dbReference type="ChEBI" id="CHEBI:29035"/>
        <label>2</label>
    </ligand>
</feature>